<sequence>MTRTLAATAVLFAAFAVSNGAVWNNDARYTNWNVAPGLKDRNGLTKIPVFLEDVAYRADPTCLASINKAITAMNADLQGCIMFDLMTTPTPSSLGKDFVWISTKFNNGTESDTCLSVPGRIAAQNKQGQRLYIKGSTAAKGGHCCATERPVMRFLAHTIGMRNEFNRADRDSYLKVTPENVDPAVAQYGMYTKLAPGQGQNLGRFDHTSITMAENTENGAGKTTFTPISTTAKVGNKPKLSLEDCFHIKNQYGCTTMTLPCDTDAYP</sequence>
<dbReference type="Gene3D" id="3.40.390.10">
    <property type="entry name" value="Collagenase (Catalytic Domain)"/>
    <property type="match status" value="1"/>
</dbReference>
<name>A0A1D1W3B9_RAMVA</name>
<dbReference type="EMBL" id="BDGG01000014">
    <property type="protein sequence ID" value="GAV06648.1"/>
    <property type="molecule type" value="Genomic_DNA"/>
</dbReference>
<evidence type="ECO:0000313" key="4">
    <source>
        <dbReference type="Proteomes" id="UP000186922"/>
    </source>
</evidence>
<accession>A0A1D1W3B9</accession>
<dbReference type="Pfam" id="PF01400">
    <property type="entry name" value="Astacin"/>
    <property type="match status" value="1"/>
</dbReference>
<evidence type="ECO:0000259" key="2">
    <source>
        <dbReference type="Pfam" id="PF01400"/>
    </source>
</evidence>
<reference evidence="3 4" key="1">
    <citation type="journal article" date="2016" name="Nat. Commun.">
        <title>Extremotolerant tardigrade genome and improved radiotolerance of human cultured cells by tardigrade-unique protein.</title>
        <authorList>
            <person name="Hashimoto T."/>
            <person name="Horikawa D.D."/>
            <person name="Saito Y."/>
            <person name="Kuwahara H."/>
            <person name="Kozuka-Hata H."/>
            <person name="Shin-I T."/>
            <person name="Minakuchi Y."/>
            <person name="Ohishi K."/>
            <person name="Motoyama A."/>
            <person name="Aizu T."/>
            <person name="Enomoto A."/>
            <person name="Kondo K."/>
            <person name="Tanaka S."/>
            <person name="Hara Y."/>
            <person name="Koshikawa S."/>
            <person name="Sagara H."/>
            <person name="Miura T."/>
            <person name="Yokobori S."/>
            <person name="Miyagawa K."/>
            <person name="Suzuki Y."/>
            <person name="Kubo T."/>
            <person name="Oyama M."/>
            <person name="Kohara Y."/>
            <person name="Fujiyama A."/>
            <person name="Arakawa K."/>
            <person name="Katayama T."/>
            <person name="Toyoda A."/>
            <person name="Kunieda T."/>
        </authorList>
    </citation>
    <scope>NUCLEOTIDE SEQUENCE [LARGE SCALE GENOMIC DNA]</scope>
    <source>
        <strain evidence="3 4">YOKOZUNA-1</strain>
    </source>
</reference>
<dbReference type="InterPro" id="IPR024079">
    <property type="entry name" value="MetalloPept_cat_dom_sf"/>
</dbReference>
<comment type="caution">
    <text evidence="3">The sequence shown here is derived from an EMBL/GenBank/DDBJ whole genome shotgun (WGS) entry which is preliminary data.</text>
</comment>
<dbReference type="GO" id="GO:0004222">
    <property type="term" value="F:metalloendopeptidase activity"/>
    <property type="evidence" value="ECO:0007669"/>
    <property type="project" value="InterPro"/>
</dbReference>
<proteinExistence type="predicted"/>
<feature type="chain" id="PRO_5008899156" description="Peptidase M12A domain-containing protein" evidence="1">
    <location>
        <begin position="21"/>
        <end position="267"/>
    </location>
</feature>
<keyword evidence="1" id="KW-0732">Signal</keyword>
<evidence type="ECO:0000256" key="1">
    <source>
        <dbReference type="SAM" id="SignalP"/>
    </source>
</evidence>
<gene>
    <name evidence="3" type="primary">RvY_16604-1</name>
    <name evidence="3" type="synonym">RvY_16604.1</name>
    <name evidence="3" type="ORF">RvY_16604</name>
</gene>
<organism evidence="3 4">
    <name type="scientific">Ramazzottius varieornatus</name>
    <name type="common">Water bear</name>
    <name type="synonym">Tardigrade</name>
    <dbReference type="NCBI Taxonomy" id="947166"/>
    <lineage>
        <taxon>Eukaryota</taxon>
        <taxon>Metazoa</taxon>
        <taxon>Ecdysozoa</taxon>
        <taxon>Tardigrada</taxon>
        <taxon>Eutardigrada</taxon>
        <taxon>Parachela</taxon>
        <taxon>Hypsibioidea</taxon>
        <taxon>Ramazzottiidae</taxon>
        <taxon>Ramazzottius</taxon>
    </lineage>
</organism>
<protein>
    <recommendedName>
        <fullName evidence="2">Peptidase M12A domain-containing protein</fullName>
    </recommendedName>
</protein>
<dbReference type="GO" id="GO:0006508">
    <property type="term" value="P:proteolysis"/>
    <property type="evidence" value="ECO:0007669"/>
    <property type="project" value="InterPro"/>
</dbReference>
<dbReference type="OrthoDB" id="291007at2759"/>
<feature type="domain" description="Peptidase M12A" evidence="2">
    <location>
        <begin position="112"/>
        <end position="252"/>
    </location>
</feature>
<dbReference type="Proteomes" id="UP000186922">
    <property type="component" value="Unassembled WGS sequence"/>
</dbReference>
<dbReference type="InterPro" id="IPR001506">
    <property type="entry name" value="Peptidase_M12A"/>
</dbReference>
<dbReference type="SUPFAM" id="SSF55486">
    <property type="entry name" value="Metalloproteases ('zincins'), catalytic domain"/>
    <property type="match status" value="1"/>
</dbReference>
<evidence type="ECO:0000313" key="3">
    <source>
        <dbReference type="EMBL" id="GAV06648.1"/>
    </source>
</evidence>
<keyword evidence="4" id="KW-1185">Reference proteome</keyword>
<feature type="signal peptide" evidence="1">
    <location>
        <begin position="1"/>
        <end position="20"/>
    </location>
</feature>
<dbReference type="AlphaFoldDB" id="A0A1D1W3B9"/>